<organism evidence="5 6">
    <name type="scientific">Nocardioides szechwanensis</name>
    <dbReference type="NCBI Taxonomy" id="1005944"/>
    <lineage>
        <taxon>Bacteria</taxon>
        <taxon>Bacillati</taxon>
        <taxon>Actinomycetota</taxon>
        <taxon>Actinomycetes</taxon>
        <taxon>Propionibacteriales</taxon>
        <taxon>Nocardioidaceae</taxon>
        <taxon>Nocardioides</taxon>
    </lineage>
</organism>
<dbReference type="InterPro" id="IPR012334">
    <property type="entry name" value="Pectin_lyas_fold"/>
</dbReference>
<dbReference type="AlphaFoldDB" id="A0A1H0HYU9"/>
<evidence type="ECO:0000259" key="3">
    <source>
        <dbReference type="Pfam" id="PF13229"/>
    </source>
</evidence>
<evidence type="ECO:0000313" key="6">
    <source>
        <dbReference type="Proteomes" id="UP000199004"/>
    </source>
</evidence>
<feature type="domain" description="Rhamnogalacturonase A/B/Epimerase-like pectate lyase" evidence="2">
    <location>
        <begin position="78"/>
        <end position="141"/>
    </location>
</feature>
<dbReference type="EMBL" id="FNIC01000007">
    <property type="protein sequence ID" value="SDO24315.1"/>
    <property type="molecule type" value="Genomic_DNA"/>
</dbReference>
<protein>
    <submittedName>
        <fullName evidence="5">Parallel beta-helix repeat (Two copies)</fullName>
    </submittedName>
</protein>
<evidence type="ECO:0000313" key="5">
    <source>
        <dbReference type="EMBL" id="SDO24315.1"/>
    </source>
</evidence>
<feature type="domain" description="Major tropism determinant N-terminal" evidence="4">
    <location>
        <begin position="5"/>
        <end position="43"/>
    </location>
</feature>
<evidence type="ECO:0000259" key="2">
    <source>
        <dbReference type="Pfam" id="PF12708"/>
    </source>
</evidence>
<dbReference type="Proteomes" id="UP000199004">
    <property type="component" value="Unassembled WGS sequence"/>
</dbReference>
<dbReference type="SMART" id="SM00710">
    <property type="entry name" value="PbH1"/>
    <property type="match status" value="7"/>
</dbReference>
<proteinExistence type="predicted"/>
<dbReference type="SUPFAM" id="SSF51126">
    <property type="entry name" value="Pectin lyase-like"/>
    <property type="match status" value="1"/>
</dbReference>
<reference evidence="5 6" key="1">
    <citation type="submission" date="2016-10" db="EMBL/GenBank/DDBJ databases">
        <authorList>
            <person name="de Groot N.N."/>
        </authorList>
    </citation>
    <scope>NUCLEOTIDE SEQUENCE [LARGE SCALE GENOMIC DNA]</scope>
    <source>
        <strain evidence="5 6">CGMCC 1.11147</strain>
    </source>
</reference>
<feature type="region of interest" description="Disordered" evidence="1">
    <location>
        <begin position="481"/>
        <end position="510"/>
    </location>
</feature>
<dbReference type="InterPro" id="IPR024535">
    <property type="entry name" value="RHGA/B-epi-like_pectate_lyase"/>
</dbReference>
<dbReference type="Pfam" id="PF18454">
    <property type="entry name" value="Mtd_N"/>
    <property type="match status" value="1"/>
</dbReference>
<dbReference type="InterPro" id="IPR011050">
    <property type="entry name" value="Pectin_lyase_fold/virulence"/>
</dbReference>
<dbReference type="OrthoDB" id="3791066at2"/>
<dbReference type="Pfam" id="PF12708">
    <property type="entry name" value="Pect-lyase_RHGA_epim"/>
    <property type="match status" value="1"/>
</dbReference>
<feature type="domain" description="Right handed beta helix" evidence="3">
    <location>
        <begin position="152"/>
        <end position="307"/>
    </location>
</feature>
<accession>A0A1H0HYU9</accession>
<dbReference type="SUPFAM" id="SSF69349">
    <property type="entry name" value="Phage fibre proteins"/>
    <property type="match status" value="1"/>
</dbReference>
<keyword evidence="6" id="KW-1185">Reference proteome</keyword>
<name>A0A1H0HYU9_9ACTN</name>
<evidence type="ECO:0000259" key="4">
    <source>
        <dbReference type="Pfam" id="PF18454"/>
    </source>
</evidence>
<dbReference type="Pfam" id="PF13229">
    <property type="entry name" value="Beta_helix"/>
    <property type="match status" value="1"/>
</dbReference>
<gene>
    <name evidence="5" type="ORF">SAMN05192576_3620</name>
</gene>
<dbReference type="RefSeq" id="WP_091026217.1">
    <property type="nucleotide sequence ID" value="NZ_BKAE01000009.1"/>
</dbReference>
<evidence type="ECO:0000256" key="1">
    <source>
        <dbReference type="SAM" id="MobiDB-lite"/>
    </source>
</evidence>
<dbReference type="STRING" id="1005944.SAMN05192576_3620"/>
<dbReference type="Gene3D" id="2.160.20.10">
    <property type="entry name" value="Single-stranded right-handed beta-helix, Pectin lyase-like"/>
    <property type="match status" value="2"/>
</dbReference>
<sequence>MADVIKFRHGTSAQWAAADPVLQAGEPGFETNTGRHKIGDGSSVWRDLPYFHYEPALDDWYAAHPPTYVTETPGGLVVNVQDAAYGAKGDGETDDTAAIQKALDATAGGGVCYFPPGTYLVRSGNPSILVGSSKVTFHGGGSPNIGSAVYASNSSSAQRNIWVRGCRFEAFMPGQTAPAYAAVYVWTSDGVHVEDNEFVGCGRAVTIDQPDGVARVVGNRVTSSDPELMATGIFIRRANGASQSEVLVSGNYVSGARLDPGGVGAEGHGIAVFRCQDVQVTSDHLQGNRRGILVSNQCFGAIVQGNTCVDNSDAGIRCEPEISATDVTVGTDLQRGITVIGNVCRNNANDPSIGAPGGANSGIGIAMSYAAGSTVSGNTVHHNTGDGIFCDSDRVAIIGDIVYSNFTGYTSDPTTGRRGGIRIIVGSGRTVIGIQCFDNQSPKTQHYGLSMSGTAAHLVHGNNFAGNATGEVFGADKIQDGFLRGHPRRPPTQPRHRQRAQRHPGAQQPGHLRQLGLVL</sequence>
<dbReference type="InterPro" id="IPR006626">
    <property type="entry name" value="PbH1"/>
</dbReference>
<feature type="compositionally biased region" description="Basic residues" evidence="1">
    <location>
        <begin position="485"/>
        <end position="502"/>
    </location>
</feature>
<dbReference type="InterPro" id="IPR041352">
    <property type="entry name" value="Mtd_N"/>
</dbReference>
<dbReference type="InterPro" id="IPR039448">
    <property type="entry name" value="Beta_helix"/>
</dbReference>